<reference evidence="1 2" key="1">
    <citation type="journal article" date="2024" name="Nat. Commun.">
        <title>Phylogenomics reveals the evolutionary origins of lichenization in chlorophyte algae.</title>
        <authorList>
            <person name="Puginier C."/>
            <person name="Libourel C."/>
            <person name="Otte J."/>
            <person name="Skaloud P."/>
            <person name="Haon M."/>
            <person name="Grisel S."/>
            <person name="Petersen M."/>
            <person name="Berrin J.G."/>
            <person name="Delaux P.M."/>
            <person name="Dal Grande F."/>
            <person name="Keller J."/>
        </authorList>
    </citation>
    <scope>NUCLEOTIDE SEQUENCE [LARGE SCALE GENOMIC DNA]</scope>
    <source>
        <strain evidence="1 2">SAG 2145</strain>
    </source>
</reference>
<keyword evidence="2" id="KW-1185">Reference proteome</keyword>
<sequence>MQARMIVSVDNVTIQLDDADTARLAAIVADDNPAMLSKTAAQALHHVMDICAAESDRDPILLDVHVFVANKMMEDEGAPIDRKSIEMLLTAWKKAESSLQPDARKALRLVAPICTMVLKAKDKQAFDRQFDGQLGLRLGSSKVTNFLRMYVEAIQGWQGGTAPPPGAKAHYLENMVHHVYRSIVCRVQEDKGEVFVKKRLAAAKDTLDSYLFE</sequence>
<comment type="caution">
    <text evidence="1">The sequence shown here is derived from an EMBL/GenBank/DDBJ whole genome shotgun (WGS) entry which is preliminary data.</text>
</comment>
<organism evidence="1 2">
    <name type="scientific">Apatococcus lobatus</name>
    <dbReference type="NCBI Taxonomy" id="904363"/>
    <lineage>
        <taxon>Eukaryota</taxon>
        <taxon>Viridiplantae</taxon>
        <taxon>Chlorophyta</taxon>
        <taxon>core chlorophytes</taxon>
        <taxon>Trebouxiophyceae</taxon>
        <taxon>Chlorellales</taxon>
        <taxon>Chlorellaceae</taxon>
        <taxon>Apatococcus</taxon>
    </lineage>
</organism>
<dbReference type="EMBL" id="JALJOS010000019">
    <property type="protein sequence ID" value="KAK9826944.1"/>
    <property type="molecule type" value="Genomic_DNA"/>
</dbReference>
<name>A0AAW1R084_9CHLO</name>
<dbReference type="Proteomes" id="UP001438707">
    <property type="component" value="Unassembled WGS sequence"/>
</dbReference>
<evidence type="ECO:0000313" key="1">
    <source>
        <dbReference type="EMBL" id="KAK9826944.1"/>
    </source>
</evidence>
<protein>
    <submittedName>
        <fullName evidence="1">Uncharacterized protein</fullName>
    </submittedName>
</protein>
<dbReference type="AlphaFoldDB" id="A0AAW1R084"/>
<accession>A0AAW1R084</accession>
<gene>
    <name evidence="1" type="ORF">WJX74_001228</name>
</gene>
<proteinExistence type="predicted"/>
<evidence type="ECO:0000313" key="2">
    <source>
        <dbReference type="Proteomes" id="UP001438707"/>
    </source>
</evidence>